<protein>
    <submittedName>
        <fullName evidence="2">Uncharacterized protein</fullName>
    </submittedName>
</protein>
<dbReference type="AlphaFoldDB" id="A0A840RJ50"/>
<sequence length="92" mass="10285">MSQDDAEDELARYQLIIDQGWWRCVLWRGMVCLGVPGNLLLYLVRALNGISPDLVSGILHTFPLGLTAGLVYGLALWGFAQLQILKAKREKD</sequence>
<proteinExistence type="predicted"/>
<name>A0A840RJ50_9NEIS</name>
<reference evidence="2 3" key="1">
    <citation type="submission" date="2020-08" db="EMBL/GenBank/DDBJ databases">
        <title>Genomic Encyclopedia of Type Strains, Phase IV (KMG-IV): sequencing the most valuable type-strain genomes for metagenomic binning, comparative biology and taxonomic classification.</title>
        <authorList>
            <person name="Goeker M."/>
        </authorList>
    </citation>
    <scope>NUCLEOTIDE SEQUENCE [LARGE SCALE GENOMIC DNA]</scope>
    <source>
        <strain evidence="2 3">DSM 18233</strain>
    </source>
</reference>
<comment type="caution">
    <text evidence="2">The sequence shown here is derived from an EMBL/GenBank/DDBJ whole genome shotgun (WGS) entry which is preliminary data.</text>
</comment>
<feature type="transmembrane region" description="Helical" evidence="1">
    <location>
        <begin position="25"/>
        <end position="44"/>
    </location>
</feature>
<organism evidence="2 3">
    <name type="scientific">Silvimonas terrae</name>
    <dbReference type="NCBI Taxonomy" id="300266"/>
    <lineage>
        <taxon>Bacteria</taxon>
        <taxon>Pseudomonadati</taxon>
        <taxon>Pseudomonadota</taxon>
        <taxon>Betaproteobacteria</taxon>
        <taxon>Neisseriales</taxon>
        <taxon>Chitinibacteraceae</taxon>
        <taxon>Silvimonas</taxon>
    </lineage>
</organism>
<dbReference type="EMBL" id="JACHHN010000006">
    <property type="protein sequence ID" value="MBB5192336.1"/>
    <property type="molecule type" value="Genomic_DNA"/>
</dbReference>
<evidence type="ECO:0000256" key="1">
    <source>
        <dbReference type="SAM" id="Phobius"/>
    </source>
</evidence>
<feature type="transmembrane region" description="Helical" evidence="1">
    <location>
        <begin position="64"/>
        <end position="85"/>
    </location>
</feature>
<dbReference type="RefSeq" id="WP_184102007.1">
    <property type="nucleotide sequence ID" value="NZ_JACHHN010000006.1"/>
</dbReference>
<keyword evidence="1" id="KW-0472">Membrane</keyword>
<accession>A0A840RJ50</accession>
<keyword evidence="3" id="KW-1185">Reference proteome</keyword>
<dbReference type="Proteomes" id="UP000543030">
    <property type="component" value="Unassembled WGS sequence"/>
</dbReference>
<gene>
    <name evidence="2" type="ORF">HNQ50_003077</name>
</gene>
<keyword evidence="1" id="KW-0812">Transmembrane</keyword>
<evidence type="ECO:0000313" key="2">
    <source>
        <dbReference type="EMBL" id="MBB5192336.1"/>
    </source>
</evidence>
<keyword evidence="1" id="KW-1133">Transmembrane helix</keyword>
<evidence type="ECO:0000313" key="3">
    <source>
        <dbReference type="Proteomes" id="UP000543030"/>
    </source>
</evidence>